<dbReference type="SUPFAM" id="SSF90229">
    <property type="entry name" value="CCCH zinc finger"/>
    <property type="match status" value="1"/>
</dbReference>
<reference evidence="7" key="1">
    <citation type="submission" date="2020-07" db="EMBL/GenBank/DDBJ databases">
        <title>Draft Genome Sequence of a Deep-Sea Yeast, Naganishia (Cryptococcus) liquefaciens strain N6.</title>
        <authorList>
            <person name="Han Y.W."/>
            <person name="Kajitani R."/>
            <person name="Morimoto H."/>
            <person name="Parhat M."/>
            <person name="Tsubouchi H."/>
            <person name="Bakenova O."/>
            <person name="Ogata M."/>
            <person name="Argunhan B."/>
            <person name="Aoki R."/>
            <person name="Kajiwara S."/>
            <person name="Itoh T."/>
            <person name="Iwasaki H."/>
        </authorList>
    </citation>
    <scope>NUCLEOTIDE SEQUENCE</scope>
    <source>
        <strain evidence="7">N6</strain>
    </source>
</reference>
<feature type="compositionally biased region" description="Polar residues" evidence="5">
    <location>
        <begin position="23"/>
        <end position="33"/>
    </location>
</feature>
<dbReference type="GO" id="GO:0008270">
    <property type="term" value="F:zinc ion binding"/>
    <property type="evidence" value="ECO:0007669"/>
    <property type="project" value="UniProtKB-KW"/>
</dbReference>
<feature type="domain" description="C3H1-type" evidence="6">
    <location>
        <begin position="271"/>
        <end position="294"/>
    </location>
</feature>
<dbReference type="InterPro" id="IPR000571">
    <property type="entry name" value="Znf_CCCH"/>
</dbReference>
<evidence type="ECO:0000256" key="1">
    <source>
        <dbReference type="ARBA" id="ARBA00022723"/>
    </source>
</evidence>
<dbReference type="PANTHER" id="PTHR46156">
    <property type="entry name" value="CCCH ZINGC FINGER"/>
    <property type="match status" value="1"/>
</dbReference>
<evidence type="ECO:0000313" key="8">
    <source>
        <dbReference type="Proteomes" id="UP000620104"/>
    </source>
</evidence>
<proteinExistence type="predicted"/>
<feature type="compositionally biased region" description="Low complexity" evidence="5">
    <location>
        <begin position="101"/>
        <end position="116"/>
    </location>
</feature>
<keyword evidence="3 4" id="KW-0862">Zinc</keyword>
<gene>
    <name evidence="7" type="ORF">NliqN6_4806</name>
</gene>
<dbReference type="AlphaFoldDB" id="A0A8H3YG70"/>
<dbReference type="Proteomes" id="UP000620104">
    <property type="component" value="Unassembled WGS sequence"/>
</dbReference>
<dbReference type="SMART" id="SM00356">
    <property type="entry name" value="ZnF_C3H1"/>
    <property type="match status" value="5"/>
</dbReference>
<feature type="compositionally biased region" description="Basic and acidic residues" evidence="5">
    <location>
        <begin position="159"/>
        <end position="173"/>
    </location>
</feature>
<sequence length="545" mass="59547">MAVLTEKEKLQRQIAQLSAKIDQASSSTSKGYYNSNRSSRQTSSWSAHTSHVRNATAKPIGNKNRSLVLDNRKTKNDVSTVTSSSVPAPIQPVARSDEAQTTPSASATTTPIATPILSSAPPNQTTLAESSLKQNYVHHTTKKGNMSLVKPEIYGKFEKARLTRATKPKDQTAGKRSGKSAYTSKRNYAANSTGSANVAGKRNFVSQLSSANGGTSIAKRVVVDGVTYEFAEDGNLKRVDAAPTTKLKKRKLDNRGGSQGKKKAKQAVEMHCRFFTKTGTCLRADRCPYIHDPQRIAICSRFLRNKCPLTAETCPVSHKPSAHNTPSCAHFQRNGFCRDDDACLYPHVKVADDAPVCVAFSTEGWCDKGENCQERHAWECREYSEKGVCSRGAKCGLAHILKAKAVQRAVEGSSSSQNVGDLRPQPDDIEPILPGVPPMPEKTIEAEQRLAQEQVLHQVSTGSSTANDFERQEDFIQFANLDDLDSLESDDDDMEEGSSDASDDDFGMSNEGETSDERIKYGHDNCSVRDASDEDDEAEELMIVD</sequence>
<feature type="zinc finger region" description="C3H1-type" evidence="4">
    <location>
        <begin position="351"/>
        <end position="379"/>
    </location>
</feature>
<keyword evidence="8" id="KW-1185">Reference proteome</keyword>
<dbReference type="Gene3D" id="4.10.1000.10">
    <property type="entry name" value="Zinc finger, CCCH-type"/>
    <property type="match status" value="2"/>
</dbReference>
<evidence type="ECO:0000259" key="6">
    <source>
        <dbReference type="PROSITE" id="PS50103"/>
    </source>
</evidence>
<feature type="domain" description="C3H1-type" evidence="6">
    <location>
        <begin position="351"/>
        <end position="379"/>
    </location>
</feature>
<evidence type="ECO:0000256" key="4">
    <source>
        <dbReference type="PROSITE-ProRule" id="PRU00723"/>
    </source>
</evidence>
<accession>A0A8H3YG70</accession>
<feature type="region of interest" description="Disordered" evidence="5">
    <location>
        <begin position="159"/>
        <end position="194"/>
    </location>
</feature>
<dbReference type="InterPro" id="IPR036855">
    <property type="entry name" value="Znf_CCCH_sf"/>
</dbReference>
<feature type="compositionally biased region" description="Basic and acidic residues" evidence="5">
    <location>
        <begin position="515"/>
        <end position="531"/>
    </location>
</feature>
<dbReference type="PROSITE" id="PS50103">
    <property type="entry name" value="ZF_C3H1"/>
    <property type="match status" value="3"/>
</dbReference>
<comment type="caution">
    <text evidence="7">The sequence shown here is derived from an EMBL/GenBank/DDBJ whole genome shotgun (WGS) entry which is preliminary data.</text>
</comment>
<feature type="region of interest" description="Disordered" evidence="5">
    <location>
        <begin position="18"/>
        <end position="127"/>
    </location>
</feature>
<feature type="region of interest" description="Disordered" evidence="5">
    <location>
        <begin position="409"/>
        <end position="440"/>
    </location>
</feature>
<dbReference type="PANTHER" id="PTHR46156:SF1">
    <property type="entry name" value="ZINC FINGER CCCH DOMAIN-CONTAINING PROTEIN 3"/>
    <property type="match status" value="1"/>
</dbReference>
<feature type="compositionally biased region" description="Low complexity" evidence="5">
    <location>
        <begin position="34"/>
        <end position="49"/>
    </location>
</feature>
<protein>
    <recommendedName>
        <fullName evidence="6">C3H1-type domain-containing protein</fullName>
    </recommendedName>
</protein>
<keyword evidence="2 4" id="KW-0863">Zinc-finger</keyword>
<dbReference type="EMBL" id="BLZA01000030">
    <property type="protein sequence ID" value="GHJ88404.1"/>
    <property type="molecule type" value="Genomic_DNA"/>
</dbReference>
<evidence type="ECO:0000313" key="7">
    <source>
        <dbReference type="EMBL" id="GHJ88404.1"/>
    </source>
</evidence>
<feature type="compositionally biased region" description="Acidic residues" evidence="5">
    <location>
        <begin position="482"/>
        <end position="506"/>
    </location>
</feature>
<organism evidence="7 8">
    <name type="scientific">Naganishia liquefaciens</name>
    <dbReference type="NCBI Taxonomy" id="104408"/>
    <lineage>
        <taxon>Eukaryota</taxon>
        <taxon>Fungi</taxon>
        <taxon>Dikarya</taxon>
        <taxon>Basidiomycota</taxon>
        <taxon>Agaricomycotina</taxon>
        <taxon>Tremellomycetes</taxon>
        <taxon>Filobasidiales</taxon>
        <taxon>Filobasidiaceae</taxon>
        <taxon>Naganishia</taxon>
    </lineage>
</organism>
<feature type="compositionally biased region" description="Acidic residues" evidence="5">
    <location>
        <begin position="532"/>
        <end position="545"/>
    </location>
</feature>
<evidence type="ECO:0000256" key="2">
    <source>
        <dbReference type="ARBA" id="ARBA00022771"/>
    </source>
</evidence>
<evidence type="ECO:0000256" key="5">
    <source>
        <dbReference type="SAM" id="MobiDB-lite"/>
    </source>
</evidence>
<feature type="compositionally biased region" description="Polar residues" evidence="5">
    <location>
        <begin position="180"/>
        <end position="194"/>
    </location>
</feature>
<feature type="zinc finger region" description="C3H1-type" evidence="4">
    <location>
        <begin position="271"/>
        <end position="294"/>
    </location>
</feature>
<name>A0A8H3YG70_9TREE</name>
<feature type="region of interest" description="Disordered" evidence="5">
    <location>
        <begin position="480"/>
        <end position="545"/>
    </location>
</feature>
<keyword evidence="1 4" id="KW-0479">Metal-binding</keyword>
<evidence type="ECO:0000256" key="3">
    <source>
        <dbReference type="ARBA" id="ARBA00022833"/>
    </source>
</evidence>
<feature type="zinc finger region" description="C3H1-type" evidence="4">
    <location>
        <begin position="322"/>
        <end position="350"/>
    </location>
</feature>
<feature type="domain" description="C3H1-type" evidence="6">
    <location>
        <begin position="322"/>
        <end position="350"/>
    </location>
</feature>
<dbReference type="GO" id="GO:0005634">
    <property type="term" value="C:nucleus"/>
    <property type="evidence" value="ECO:0007669"/>
    <property type="project" value="TreeGrafter"/>
</dbReference>
<dbReference type="OrthoDB" id="410307at2759"/>